<dbReference type="Pfam" id="PF07993">
    <property type="entry name" value="NAD_binding_4"/>
    <property type="match status" value="1"/>
</dbReference>
<dbReference type="PANTHER" id="PTHR43439:SF2">
    <property type="entry name" value="ENZYME, PUTATIVE (JCVI)-RELATED"/>
    <property type="match status" value="1"/>
</dbReference>
<dbReference type="GeneID" id="5439258"/>
<dbReference type="InterPro" id="IPR036291">
    <property type="entry name" value="NAD(P)-bd_dom_sf"/>
</dbReference>
<gene>
    <name evidence="4" type="ORF">BCIN_07g02790</name>
</gene>
<dbReference type="InterPro" id="IPR051414">
    <property type="entry name" value="Adenylate-forming_Reductase"/>
</dbReference>
<keyword evidence="2" id="KW-0597">Phosphoprotein</keyword>
<evidence type="ECO:0000259" key="3">
    <source>
        <dbReference type="PROSITE" id="PS50075"/>
    </source>
</evidence>
<dbReference type="SUPFAM" id="SSF56801">
    <property type="entry name" value="Acetyl-CoA synthetase-like"/>
    <property type="match status" value="1"/>
</dbReference>
<feature type="domain" description="Carrier" evidence="3">
    <location>
        <begin position="553"/>
        <end position="635"/>
    </location>
</feature>
<organism evidence="4 5">
    <name type="scientific">Botryotinia fuckeliana (strain B05.10)</name>
    <name type="common">Noble rot fungus</name>
    <name type="synonym">Botrytis cinerea</name>
    <dbReference type="NCBI Taxonomy" id="332648"/>
    <lineage>
        <taxon>Eukaryota</taxon>
        <taxon>Fungi</taxon>
        <taxon>Dikarya</taxon>
        <taxon>Ascomycota</taxon>
        <taxon>Pezizomycotina</taxon>
        <taxon>Leotiomycetes</taxon>
        <taxon>Helotiales</taxon>
        <taxon>Sclerotiniaceae</taxon>
        <taxon>Botrytis</taxon>
    </lineage>
</organism>
<reference evidence="4 5" key="1">
    <citation type="journal article" date="2011" name="PLoS Genet.">
        <title>Genomic analysis of the necrotrophic fungal pathogens Sclerotinia sclerotiorum and Botrytis cinerea.</title>
        <authorList>
            <person name="Amselem J."/>
            <person name="Cuomo C.A."/>
            <person name="van Kan J.A."/>
            <person name="Viaud M."/>
            <person name="Benito E.P."/>
            <person name="Couloux A."/>
            <person name="Coutinho P.M."/>
            <person name="de Vries R.P."/>
            <person name="Dyer P.S."/>
            <person name="Fillinger S."/>
            <person name="Fournier E."/>
            <person name="Gout L."/>
            <person name="Hahn M."/>
            <person name="Kohn L."/>
            <person name="Lapalu N."/>
            <person name="Plummer K.M."/>
            <person name="Pradier J.M."/>
            <person name="Quevillon E."/>
            <person name="Sharon A."/>
            <person name="Simon A."/>
            <person name="ten Have A."/>
            <person name="Tudzynski B."/>
            <person name="Tudzynski P."/>
            <person name="Wincker P."/>
            <person name="Andrew M."/>
            <person name="Anthouard V."/>
            <person name="Beever R.E."/>
            <person name="Beffa R."/>
            <person name="Benoit I."/>
            <person name="Bouzid O."/>
            <person name="Brault B."/>
            <person name="Chen Z."/>
            <person name="Choquer M."/>
            <person name="Collemare J."/>
            <person name="Cotton P."/>
            <person name="Danchin E.G."/>
            <person name="Da Silva C."/>
            <person name="Gautier A."/>
            <person name="Giraud C."/>
            <person name="Giraud T."/>
            <person name="Gonzalez C."/>
            <person name="Grossetete S."/>
            <person name="Guldener U."/>
            <person name="Henrissat B."/>
            <person name="Howlett B.J."/>
            <person name="Kodira C."/>
            <person name="Kretschmer M."/>
            <person name="Lappartient A."/>
            <person name="Leroch M."/>
            <person name="Levis C."/>
            <person name="Mauceli E."/>
            <person name="Neuveglise C."/>
            <person name="Oeser B."/>
            <person name="Pearson M."/>
            <person name="Poulain J."/>
            <person name="Poussereau N."/>
            <person name="Quesneville H."/>
            <person name="Rascle C."/>
            <person name="Schumacher J."/>
            <person name="Segurens B."/>
            <person name="Sexton A."/>
            <person name="Silva E."/>
            <person name="Sirven C."/>
            <person name="Soanes D.M."/>
            <person name="Talbot N.J."/>
            <person name="Templeton M."/>
            <person name="Yandava C."/>
            <person name="Yarden O."/>
            <person name="Zeng Q."/>
            <person name="Rollins J.A."/>
            <person name="Lebrun M.H."/>
            <person name="Dickman M."/>
        </authorList>
    </citation>
    <scope>NUCLEOTIDE SEQUENCE [LARGE SCALE GENOMIC DNA]</scope>
    <source>
        <strain evidence="4 5">B05.10</strain>
    </source>
</reference>
<dbReference type="EMBL" id="CP009811">
    <property type="protein sequence ID" value="ATZ51681.1"/>
    <property type="molecule type" value="Genomic_DNA"/>
</dbReference>
<dbReference type="InterPro" id="IPR013120">
    <property type="entry name" value="FAR_NAD-bd"/>
</dbReference>
<proteinExistence type="predicted"/>
<name>A0A384JMH3_BOTFB</name>
<dbReference type="PROSITE" id="PS50075">
    <property type="entry name" value="CARRIER"/>
    <property type="match status" value="1"/>
</dbReference>
<dbReference type="VEuPathDB" id="FungiDB:Bcin07g02790"/>
<dbReference type="InterPro" id="IPR020845">
    <property type="entry name" value="AMP-binding_CS"/>
</dbReference>
<dbReference type="RefSeq" id="XP_001558652.1">
    <property type="nucleotide sequence ID" value="XM_001558602.2"/>
</dbReference>
<evidence type="ECO:0000256" key="1">
    <source>
        <dbReference type="ARBA" id="ARBA00022450"/>
    </source>
</evidence>
<dbReference type="OMA" id="REDWIYF"/>
<protein>
    <recommendedName>
        <fullName evidence="3">Carrier domain-containing protein</fullName>
    </recommendedName>
</protein>
<dbReference type="OrthoDB" id="429813at2759"/>
<reference evidence="4 5" key="2">
    <citation type="journal article" date="2012" name="Eukaryot. Cell">
        <title>Genome update of Botrytis cinerea strains B05.10 and T4.</title>
        <authorList>
            <person name="Staats M."/>
            <person name="van Kan J.A."/>
        </authorList>
    </citation>
    <scope>NUCLEOTIDE SEQUENCE [LARGE SCALE GENOMIC DNA]</scope>
    <source>
        <strain evidence="4 5">B05.10</strain>
    </source>
</reference>
<evidence type="ECO:0000313" key="5">
    <source>
        <dbReference type="Proteomes" id="UP000001798"/>
    </source>
</evidence>
<accession>A0A384JMH3</accession>
<dbReference type="Proteomes" id="UP000001798">
    <property type="component" value="Chromosome 7"/>
</dbReference>
<dbReference type="Pfam" id="PF00550">
    <property type="entry name" value="PP-binding"/>
    <property type="match status" value="1"/>
</dbReference>
<sequence length="1043" mass="115710">MGSIQRQTPAYGQRLLPTLIDEKAVGEPNNIIYSYAKTTKAVDGFVEVSHKRFANSINRAAWWIEKLLGKGENFPSVGYVGPGDLRYQILTLALVKAGYKILLNSPRNSIEGHLNVIKQAECNIWLLPSTSTGNIREVLKVHPMTVLDCPELDFFLDETPVPHYAYNKTWAEASQEPTLVLHTSGSTGLPKPIVVRHALGAVMDAQKLVKCDNGEVLHSNMWKGAKSFSSFPPFHAAGVYLNLFSACYYEIQIVLASPSVPVTSNLVDDMIENAGIDSLMLAPSTVEELAFSSSSLELIQEKNIKFVCFGGGPVGQKAGDIITKITILQNMIGSTEASLFALIWTGRENWRYFKFHTDNGIRFDDRGDGLHEMLVVRDPKLEKVQGMFHTFPELNEISTNDLYSKHPTEPDMWLYRGRADDIIVFSNGEKLNPVTMEQTINEHELVRSAIIVGQARFQPAVMIELNDPVEVTENNKKDLISRIQPSIDAANKGSPSHGHIKDGFVMFAKPEKPFLRAGKGTVQRAATIKLYEPEIEELFANTEDGEDNSLDTSSLESLTSTLKDLVAKIASVDEVSVDEDVFANGSFDSLLVFTLLRQLRSALKKDNIETEKLQASTIYKNPTVKSLASVVFKLAHPLENQEDSTKTDFDERQAMFEKYAKDLPTKTFGTAAHGSNAKISVILTGSTGSMGSYMLDDLVALPHISRVYALNRAVNGEERQRGASSSHGLDTDFSKVTFFKTDMSQPRFGLDQESYDELLNNATHVIHNQWQVDFNLSLASFEPHIRGVRNLIDFAAQSKNNAIVSFISSIGVTQGKNWEKPVPELIIDDWNAAAMGYGSSKLISEVLLAEANKVGGVRTQILRVGQVSGPVRKEKGRWNIQEWFPTIVSTSQYMKAVPETIAAMNRIDWVPVDILSNIILDLADLSKPSSAPASSIQTPFYHLVNPTSITWSTISPILTAQIGADCKIVSWDEWVALLRESAERGEIAQNRGIKLLEFYEALGMGAPLALMETEKTIQKSETLRNTEPVNGSWMELWMRQWAA</sequence>
<dbReference type="Pfam" id="PF23562">
    <property type="entry name" value="AMP-binding_C_3"/>
    <property type="match status" value="1"/>
</dbReference>
<dbReference type="Pfam" id="PF00501">
    <property type="entry name" value="AMP-binding"/>
    <property type="match status" value="1"/>
</dbReference>
<dbReference type="PROSITE" id="PS00455">
    <property type="entry name" value="AMP_BINDING"/>
    <property type="match status" value="1"/>
</dbReference>
<dbReference type="InterPro" id="IPR036736">
    <property type="entry name" value="ACP-like_sf"/>
</dbReference>
<dbReference type="InterPro" id="IPR009081">
    <property type="entry name" value="PP-bd_ACP"/>
</dbReference>
<evidence type="ECO:0000313" key="4">
    <source>
        <dbReference type="EMBL" id="ATZ51681.1"/>
    </source>
</evidence>
<dbReference type="SUPFAM" id="SSF47336">
    <property type="entry name" value="ACP-like"/>
    <property type="match status" value="1"/>
</dbReference>
<dbReference type="SUPFAM" id="SSF51735">
    <property type="entry name" value="NAD(P)-binding Rossmann-fold domains"/>
    <property type="match status" value="1"/>
</dbReference>
<dbReference type="Gene3D" id="1.10.1200.10">
    <property type="entry name" value="ACP-like"/>
    <property type="match status" value="1"/>
</dbReference>
<dbReference type="AlphaFoldDB" id="A0A384JMH3"/>
<keyword evidence="5" id="KW-1185">Reference proteome</keyword>
<dbReference type="KEGG" id="bfu:BCIN_07g02790"/>
<reference evidence="4 5" key="3">
    <citation type="journal article" date="2017" name="Mol. Plant Pathol.">
        <title>A gapless genome sequence of the fungus Botrytis cinerea.</title>
        <authorList>
            <person name="Van Kan J.A."/>
            <person name="Stassen J.H."/>
            <person name="Mosbach A."/>
            <person name="Van Der Lee T.A."/>
            <person name="Faino L."/>
            <person name="Farmer A.D."/>
            <person name="Papasotiriou D.G."/>
            <person name="Zhou S."/>
            <person name="Seidl M.F."/>
            <person name="Cottam E."/>
            <person name="Edel D."/>
            <person name="Hahn M."/>
            <person name="Schwartz D.C."/>
            <person name="Dietrich R.A."/>
            <person name="Widdison S."/>
            <person name="Scalliet G."/>
        </authorList>
    </citation>
    <scope>NUCLEOTIDE SEQUENCE [LARGE SCALE GENOMIC DNA]</scope>
    <source>
        <strain evidence="4 5">B05.10</strain>
    </source>
</reference>
<evidence type="ECO:0000256" key="2">
    <source>
        <dbReference type="ARBA" id="ARBA00022553"/>
    </source>
</evidence>
<keyword evidence="1" id="KW-0596">Phosphopantetheine</keyword>
<dbReference type="Gene3D" id="3.40.50.12780">
    <property type="entry name" value="N-terminal domain of ligase-like"/>
    <property type="match status" value="1"/>
</dbReference>
<dbReference type="InterPro" id="IPR042099">
    <property type="entry name" value="ANL_N_sf"/>
</dbReference>
<dbReference type="Gene3D" id="3.40.50.720">
    <property type="entry name" value="NAD(P)-binding Rossmann-like Domain"/>
    <property type="match status" value="1"/>
</dbReference>
<dbReference type="PANTHER" id="PTHR43439">
    <property type="entry name" value="PHENYLACETATE-COENZYME A LIGASE"/>
    <property type="match status" value="1"/>
</dbReference>
<dbReference type="InterPro" id="IPR000873">
    <property type="entry name" value="AMP-dep_synth/lig_dom"/>
</dbReference>